<comment type="caution">
    <text evidence="1">The sequence shown here is derived from an EMBL/GenBank/DDBJ whole genome shotgun (WGS) entry which is preliminary data.</text>
</comment>
<protein>
    <submittedName>
        <fullName evidence="1">AAA family ATPase</fullName>
    </submittedName>
</protein>
<accession>A0A7V3ZKG0</accession>
<proteinExistence type="predicted"/>
<dbReference type="InterPro" id="IPR027417">
    <property type="entry name" value="P-loop_NTPase"/>
</dbReference>
<evidence type="ECO:0000313" key="1">
    <source>
        <dbReference type="EMBL" id="HGK24654.1"/>
    </source>
</evidence>
<dbReference type="EMBL" id="DTDV01000024">
    <property type="protein sequence ID" value="HGK24654.1"/>
    <property type="molecule type" value="Genomic_DNA"/>
</dbReference>
<reference evidence="1" key="1">
    <citation type="journal article" date="2020" name="mSystems">
        <title>Genome- and Community-Level Interaction Insights into Carbon Utilization and Element Cycling Functions of Hydrothermarchaeota in Hydrothermal Sediment.</title>
        <authorList>
            <person name="Zhou Z."/>
            <person name="Liu Y."/>
            <person name="Xu W."/>
            <person name="Pan J."/>
            <person name="Luo Z.H."/>
            <person name="Li M."/>
        </authorList>
    </citation>
    <scope>NUCLEOTIDE SEQUENCE [LARGE SCALE GENOMIC DNA]</scope>
    <source>
        <strain evidence="1">SpSt-70</strain>
    </source>
</reference>
<dbReference type="Gene3D" id="3.40.50.300">
    <property type="entry name" value="P-loop containing nucleotide triphosphate hydrolases"/>
    <property type="match status" value="1"/>
</dbReference>
<name>A0A7V3ZKG0_DICTH</name>
<dbReference type="SUPFAM" id="SSF52540">
    <property type="entry name" value="P-loop containing nucleoside triphosphate hydrolases"/>
    <property type="match status" value="1"/>
</dbReference>
<dbReference type="AlphaFoldDB" id="A0A7V3ZKG0"/>
<gene>
    <name evidence="1" type="ORF">ENU78_09565</name>
</gene>
<organism evidence="1">
    <name type="scientific">Dictyoglomus thermophilum</name>
    <dbReference type="NCBI Taxonomy" id="14"/>
    <lineage>
        <taxon>Bacteria</taxon>
        <taxon>Pseudomonadati</taxon>
        <taxon>Dictyoglomota</taxon>
        <taxon>Dictyoglomia</taxon>
        <taxon>Dictyoglomales</taxon>
        <taxon>Dictyoglomaceae</taxon>
        <taxon>Dictyoglomus</taxon>
    </lineage>
</organism>
<sequence>MKPFTQISKPHEDILKGRLTMDVFAADLWQVAKGIAQAEYQDKDLFFRKTHITKGLREVLEIAKNRLEGKSGDPVIQLQTPFGGGKTHTLIALYHKAKEWNVKVVVLDGTEFDIKETRLWEELERQLTGKVEITKGDISPGREKLFELISKNSPVLILMDEVLLYTTKAAGIKVGDSNLAAQVFAFIQELSGVVSTVGNALLVITLPSSELEHYDENAEKLFTQLQKITGRTEKIYTPVEDDEIEYVIRKRLFQSINEKEAKEVVDEFVDYAKSEGLLSDEEAVKYRERFLKSYPFKPEVIDVLYKRWGSFPTFQRTRSVLRLLSLVIHNLLGKNIPFIRLGDFNLENNEIKRELIKHIGQEWDSIIANDIVSQNSGAKKVDNIIGSAYKPYQLGTVVGTTIFMLSFSGKGERSSTIKELKLSVLHPDLSSTVIDTVITNLREHLFYLSDEGLYFTNRPNLNKILLTREENIINDEIIEEEREIIEKYLSNERQFSKKYIWPRDHRDIPDTSDIKLIVLNKREPDRDFIEKHGESPRVYCNTMIFLCIDETQRENFYRFVRRMLALRSISRDESLHLSEAQKNEVKNKLLTHEKRLYEELRKYYRKVFIPKKDGFKEIDLGIQTFGESTNEIYNKLKNDEEILEKLSPATIKNKYLSDREYVETRKILESLWKTPGELRIMSSEIFKESIKEGVEKGIFGLGYLENGIPECKYFKENIYPEFSDNEIILKPELCITKSEEPKFQKVEEQKALYEYQVSVEESQIGEEEGKIISKRYKKIDLKLDVPKGKISDVVKVVNYLNARFDECRVKIEISAQNGEVSVSDYEDKILETLKQAGIEIEKEEKV</sequence>